<feature type="region of interest" description="Disordered" evidence="1">
    <location>
        <begin position="69"/>
        <end position="90"/>
    </location>
</feature>
<dbReference type="Proteomes" id="UP001648503">
    <property type="component" value="Unassembled WGS sequence"/>
</dbReference>
<dbReference type="InterPro" id="IPR026983">
    <property type="entry name" value="DHC"/>
</dbReference>
<keyword evidence="3" id="KW-1185">Reference proteome</keyword>
<evidence type="ECO:0008006" key="4">
    <source>
        <dbReference type="Google" id="ProtNLM"/>
    </source>
</evidence>
<feature type="compositionally biased region" description="Polar residues" evidence="1">
    <location>
        <begin position="69"/>
        <end position="79"/>
    </location>
</feature>
<dbReference type="EMBL" id="JAFCIX010000060">
    <property type="protein sequence ID" value="KAH6599745.1"/>
    <property type="molecule type" value="Genomic_DNA"/>
</dbReference>
<accession>A0ABQ8FK84</accession>
<gene>
    <name evidence="2" type="ORF">BASA50_002770</name>
</gene>
<dbReference type="PANTHER" id="PTHR22878">
    <property type="entry name" value="DYNEIN HEAVY CHAIN 6, AXONEMAL-LIKE-RELATED"/>
    <property type="match status" value="1"/>
</dbReference>
<proteinExistence type="predicted"/>
<comment type="caution">
    <text evidence="2">The sequence shown here is derived from an EMBL/GenBank/DDBJ whole genome shotgun (WGS) entry which is preliminary data.</text>
</comment>
<evidence type="ECO:0000313" key="3">
    <source>
        <dbReference type="Proteomes" id="UP001648503"/>
    </source>
</evidence>
<protein>
    <recommendedName>
        <fullName evidence="4">F-box domain-containing protein</fullName>
    </recommendedName>
</protein>
<organism evidence="2 3">
    <name type="scientific">Batrachochytrium salamandrivorans</name>
    <dbReference type="NCBI Taxonomy" id="1357716"/>
    <lineage>
        <taxon>Eukaryota</taxon>
        <taxon>Fungi</taxon>
        <taxon>Fungi incertae sedis</taxon>
        <taxon>Chytridiomycota</taxon>
        <taxon>Chytridiomycota incertae sedis</taxon>
        <taxon>Chytridiomycetes</taxon>
        <taxon>Rhizophydiales</taxon>
        <taxon>Rhizophydiales incertae sedis</taxon>
        <taxon>Batrachochytrium</taxon>
    </lineage>
</organism>
<evidence type="ECO:0000256" key="1">
    <source>
        <dbReference type="SAM" id="MobiDB-lite"/>
    </source>
</evidence>
<dbReference type="Gene3D" id="1.20.920.60">
    <property type="match status" value="1"/>
</dbReference>
<reference evidence="2 3" key="1">
    <citation type="submission" date="2021-02" db="EMBL/GenBank/DDBJ databases">
        <title>Variation within the Batrachochytrium salamandrivorans European outbreak.</title>
        <authorList>
            <person name="Kelly M."/>
            <person name="Pasmans F."/>
            <person name="Shea T.P."/>
            <person name="Munoz J.F."/>
            <person name="Carranza S."/>
            <person name="Cuomo C.A."/>
            <person name="Martel A."/>
        </authorList>
    </citation>
    <scope>NUCLEOTIDE SEQUENCE [LARGE SCALE GENOMIC DNA]</scope>
    <source>
        <strain evidence="2 3">AMFP18/2</strain>
    </source>
</reference>
<evidence type="ECO:0000313" key="2">
    <source>
        <dbReference type="EMBL" id="KAH6599745.1"/>
    </source>
</evidence>
<name>A0ABQ8FK84_9FUNG</name>
<sequence>MTILSTDLATDDSMPSLSSSRSSIASCMSSQYHQVLSSTVFHSSSSTAINSPTLSHSSTRRSSHIIHNTSSSDITALQRSPSEKSLNDSSSSSIRILGLSFGFSARLGSRNFGRLNSVAAGPKLCQELEALPNELLLIVFEFCATEVLLKVRLTSAKIHSLTNVVLSHRFKGPVAMLALTTTTLAANHRNLVAAKSPQLAHYSQFLATSSSTEITEVAWYASPPAELQTVCECLCILRGVIPAPTSNQIATGPGRVRTPWPTLRRIMSRYDFKSWLVNLKENYESIDIAHIRRIEDIIRMDALITYERMREVSLAGYRLLIVVAAALQSGIICNEIVTSKLELKTFDRKYERARRFLAAVNGKHLVPLLPTHDSASK</sequence>
<dbReference type="PANTHER" id="PTHR22878:SF63">
    <property type="entry name" value="DYNEIN AXONEMAL HEAVY CHAIN 10"/>
    <property type="match status" value="1"/>
</dbReference>